<dbReference type="PANTHER" id="PTHR30005:SF0">
    <property type="entry name" value="RETROGRADE REGULATION PROTEIN 2"/>
    <property type="match status" value="1"/>
</dbReference>
<gene>
    <name evidence="2" type="ORF">MetMK1DRAFT_00003460</name>
</gene>
<dbReference type="Gene3D" id="3.30.420.150">
    <property type="entry name" value="Exopolyphosphatase. Domain 2"/>
    <property type="match status" value="1"/>
</dbReference>
<dbReference type="Gene3D" id="3.30.420.40">
    <property type="match status" value="1"/>
</dbReference>
<evidence type="ECO:0000313" key="2">
    <source>
        <dbReference type="EMBL" id="EHP69844.1"/>
    </source>
</evidence>
<evidence type="ECO:0000259" key="1">
    <source>
        <dbReference type="Pfam" id="PF02541"/>
    </source>
</evidence>
<dbReference type="OrthoDB" id="10802at2157"/>
<dbReference type="Proteomes" id="UP000003980">
    <property type="component" value="Unassembled WGS sequence"/>
</dbReference>
<evidence type="ECO:0000313" key="3">
    <source>
        <dbReference type="Proteomes" id="UP000003980"/>
    </source>
</evidence>
<dbReference type="Pfam" id="PF02541">
    <property type="entry name" value="Ppx-GppA"/>
    <property type="match status" value="1"/>
</dbReference>
<sequence>MPFTAVVDLGYNSVRLSLYQRFSPNTFRLLGSIKRFVRLGEGVDEGKPIRDEKVKLAVSVMGEFREVLRRRGVDEVIPVGTSAFRYASNGEEVAQELSRALGREVKIISGEDEGRLAALSAVNSLPISEALVFELGGGSLEVVYVSNRELEKVFHFPLGGLRLSKAFRDQGEIRREIRNYLYSLPSRFPPVLVGSGGNVRSMGRYAMKMRGLSFNHVHGFKLAVGEVNKMVKRFWSLPPEELAKLPGMGKERAVTIPAASLVVEELVNMTNPQYIFISEMGMREGKLMSKEMNSTEEMRDSWVDAFTRGFNVEPPWDVKLEGEKRTGSTWAGYASLLSQVIMWTGRRNPFRECFDILQEVLFPGFTQVEIGLVAGICRAASGKVKGEELRRLGVDMDKGRLRETGEVVRKLIQENPLGGH</sequence>
<dbReference type="InterPro" id="IPR050273">
    <property type="entry name" value="GppA/Ppx_hydrolase"/>
</dbReference>
<dbReference type="GO" id="GO:0006357">
    <property type="term" value="P:regulation of transcription by RNA polymerase II"/>
    <property type="evidence" value="ECO:0007669"/>
    <property type="project" value="TreeGrafter"/>
</dbReference>
<name>H2C4Q2_9CREN</name>
<reference evidence="2 3" key="1">
    <citation type="submission" date="2012-01" db="EMBL/GenBank/DDBJ databases">
        <title>Improved High-Quality Draft sequence of Metallosphaera yellowstonensis MK1.</title>
        <authorList>
            <consortium name="US DOE Joint Genome Institute"/>
            <person name="Lucas S."/>
            <person name="Han J."/>
            <person name="Cheng J.-F."/>
            <person name="Goodwin L."/>
            <person name="Pitluck S."/>
            <person name="Peters L."/>
            <person name="Teshima H."/>
            <person name="Detter J.C."/>
            <person name="Han C."/>
            <person name="Tapia R."/>
            <person name="Land M."/>
            <person name="Hauser L."/>
            <person name="Kyrpides N."/>
            <person name="Kozubal M."/>
            <person name="Macur R.E."/>
            <person name="Jay Z."/>
            <person name="Inskeep W."/>
            <person name="Woyke T."/>
        </authorList>
    </citation>
    <scope>NUCLEOTIDE SEQUENCE [LARGE SCALE GENOMIC DNA]</scope>
    <source>
        <strain evidence="2 3">MK1</strain>
    </source>
</reference>
<proteinExistence type="predicted"/>
<accession>H2C4Q2</accession>
<dbReference type="STRING" id="671065.MetMK1DRAFT_00003460"/>
<dbReference type="CDD" id="cd24052">
    <property type="entry name" value="ASKHA_NBD_HpPPX-GppA-like"/>
    <property type="match status" value="1"/>
</dbReference>
<keyword evidence="3" id="KW-1185">Reference proteome</keyword>
<feature type="domain" description="Ppx/GppA phosphatase N-terminal" evidence="1">
    <location>
        <begin position="26"/>
        <end position="291"/>
    </location>
</feature>
<dbReference type="EMBL" id="JH597761">
    <property type="protein sequence ID" value="EHP69844.1"/>
    <property type="molecule type" value="Genomic_DNA"/>
</dbReference>
<dbReference type="RefSeq" id="WP_009070022.1">
    <property type="nucleotide sequence ID" value="NZ_JH597761.1"/>
</dbReference>
<dbReference type="PANTHER" id="PTHR30005">
    <property type="entry name" value="EXOPOLYPHOSPHATASE"/>
    <property type="match status" value="1"/>
</dbReference>
<organism evidence="2 3">
    <name type="scientific">Metallosphaera yellowstonensis MK1</name>
    <dbReference type="NCBI Taxonomy" id="671065"/>
    <lineage>
        <taxon>Archaea</taxon>
        <taxon>Thermoproteota</taxon>
        <taxon>Thermoprotei</taxon>
        <taxon>Sulfolobales</taxon>
        <taxon>Sulfolobaceae</taxon>
        <taxon>Metallosphaera</taxon>
    </lineage>
</organism>
<dbReference type="SUPFAM" id="SSF53067">
    <property type="entry name" value="Actin-like ATPase domain"/>
    <property type="match status" value="2"/>
</dbReference>
<dbReference type="AlphaFoldDB" id="H2C4Q2"/>
<dbReference type="InterPro" id="IPR003695">
    <property type="entry name" value="Ppx_GppA_N"/>
</dbReference>
<dbReference type="HOGENOM" id="CLU_025908_4_2_2"/>
<protein>
    <submittedName>
        <fullName evidence="2">Exopolyphosphatase</fullName>
    </submittedName>
</protein>
<dbReference type="InterPro" id="IPR043129">
    <property type="entry name" value="ATPase_NBD"/>
</dbReference>
<dbReference type="eggNOG" id="arCOG05138">
    <property type="taxonomic scope" value="Archaea"/>
</dbReference>